<dbReference type="InterPro" id="IPR012340">
    <property type="entry name" value="NA-bd_OB-fold"/>
</dbReference>
<dbReference type="OrthoDB" id="120603at2157"/>
<organism evidence="4 5">
    <name type="scientific">Methanolobus profundi</name>
    <dbReference type="NCBI Taxonomy" id="487685"/>
    <lineage>
        <taxon>Archaea</taxon>
        <taxon>Methanobacteriati</taxon>
        <taxon>Methanobacteriota</taxon>
        <taxon>Stenosarchaea group</taxon>
        <taxon>Methanomicrobia</taxon>
        <taxon>Methanosarcinales</taxon>
        <taxon>Methanosarcinaceae</taxon>
        <taxon>Methanolobus</taxon>
    </lineage>
</organism>
<dbReference type="Pfam" id="PF03100">
    <property type="entry name" value="CcmE"/>
    <property type="match status" value="1"/>
</dbReference>
<dbReference type="EMBL" id="FOUJ01000001">
    <property type="protein sequence ID" value="SFM14496.1"/>
    <property type="molecule type" value="Genomic_DNA"/>
</dbReference>
<evidence type="ECO:0000313" key="5">
    <source>
        <dbReference type="Proteomes" id="UP000198535"/>
    </source>
</evidence>
<sequence length="126" mass="13486">MDKKQKTVLAVIFIAIVGFAGLWNVDLSQGYLMISDISSNSGDHVGHDVNTMGMIKNGTLSISTDGTSFTLQDIEDPSYELNVEYTGSLPANLVEGQSVSISGKMVSEGMVEANQIVMSCPSKYSE</sequence>
<dbReference type="AlphaFoldDB" id="A0A1I4NGG8"/>
<keyword evidence="3" id="KW-1133">Transmembrane helix</keyword>
<gene>
    <name evidence="4" type="ORF">SAMN04488696_0027</name>
</gene>
<keyword evidence="5" id="KW-1185">Reference proteome</keyword>
<dbReference type="InterPro" id="IPR004329">
    <property type="entry name" value="CcmE"/>
</dbReference>
<keyword evidence="2 3" id="KW-0472">Membrane</keyword>
<comment type="subcellular location">
    <subcellularLocation>
        <location evidence="1">Membrane</location>
    </subcellularLocation>
</comment>
<dbReference type="GO" id="GO:0017004">
    <property type="term" value="P:cytochrome complex assembly"/>
    <property type="evidence" value="ECO:0007669"/>
    <property type="project" value="InterPro"/>
</dbReference>
<dbReference type="SUPFAM" id="SSF82093">
    <property type="entry name" value="Heme chaperone CcmE"/>
    <property type="match status" value="1"/>
</dbReference>
<reference evidence="5" key="1">
    <citation type="submission" date="2016-10" db="EMBL/GenBank/DDBJ databases">
        <authorList>
            <person name="Varghese N."/>
            <person name="Submissions S."/>
        </authorList>
    </citation>
    <scope>NUCLEOTIDE SEQUENCE [LARGE SCALE GENOMIC DNA]</scope>
    <source>
        <strain evidence="5">Mob M</strain>
    </source>
</reference>
<dbReference type="Gene3D" id="2.40.50.140">
    <property type="entry name" value="Nucleic acid-binding proteins"/>
    <property type="match status" value="1"/>
</dbReference>
<evidence type="ECO:0000256" key="3">
    <source>
        <dbReference type="SAM" id="Phobius"/>
    </source>
</evidence>
<dbReference type="GO" id="GO:0005886">
    <property type="term" value="C:plasma membrane"/>
    <property type="evidence" value="ECO:0007669"/>
    <property type="project" value="InterPro"/>
</dbReference>
<name>A0A1I4NGG8_9EURY</name>
<protein>
    <submittedName>
        <fullName evidence="4">Cytochrome c-type biogenesis protein CcmE</fullName>
    </submittedName>
</protein>
<feature type="transmembrane region" description="Helical" evidence="3">
    <location>
        <begin position="7"/>
        <end position="25"/>
    </location>
</feature>
<evidence type="ECO:0000256" key="2">
    <source>
        <dbReference type="ARBA" id="ARBA00023136"/>
    </source>
</evidence>
<dbReference type="Proteomes" id="UP000198535">
    <property type="component" value="Unassembled WGS sequence"/>
</dbReference>
<evidence type="ECO:0000256" key="1">
    <source>
        <dbReference type="ARBA" id="ARBA00004370"/>
    </source>
</evidence>
<dbReference type="GO" id="GO:0020037">
    <property type="term" value="F:heme binding"/>
    <property type="evidence" value="ECO:0007669"/>
    <property type="project" value="InterPro"/>
</dbReference>
<dbReference type="GO" id="GO:0017003">
    <property type="term" value="P:protein-heme linkage"/>
    <property type="evidence" value="ECO:0007669"/>
    <property type="project" value="InterPro"/>
</dbReference>
<accession>A0A1I4NGG8</accession>
<dbReference type="InterPro" id="IPR036127">
    <property type="entry name" value="CcmE-like_sf"/>
</dbReference>
<dbReference type="RefSeq" id="WP_091931510.1">
    <property type="nucleotide sequence ID" value="NZ_FOUJ01000001.1"/>
</dbReference>
<keyword evidence="3" id="KW-0812">Transmembrane</keyword>
<evidence type="ECO:0000313" key="4">
    <source>
        <dbReference type="EMBL" id="SFM14496.1"/>
    </source>
</evidence>
<proteinExistence type="predicted"/>
<dbReference type="STRING" id="487685.SAMN04488696_0027"/>